<feature type="compositionally biased region" description="Basic and acidic residues" evidence="1">
    <location>
        <begin position="188"/>
        <end position="197"/>
    </location>
</feature>
<feature type="compositionally biased region" description="Polar residues" evidence="1">
    <location>
        <begin position="267"/>
        <end position="280"/>
    </location>
</feature>
<feature type="region of interest" description="Disordered" evidence="1">
    <location>
        <begin position="1234"/>
        <end position="1289"/>
    </location>
</feature>
<feature type="compositionally biased region" description="Low complexity" evidence="1">
    <location>
        <begin position="50"/>
        <end position="89"/>
    </location>
</feature>
<feature type="compositionally biased region" description="Basic residues" evidence="1">
    <location>
        <begin position="96"/>
        <end position="107"/>
    </location>
</feature>
<sequence length="1569" mass="167494">MAGFHDQRDWTDRHPAPPSLPLHNRTPSDNNHQAIRMVPYSPPRLESQLSQYSQNSQTSHNSQTSQLRSSQSQHSYSLSLPLQGRASPTPSSPRSPPRRRRQRQRPRQSRELDGLLTNSDDIEGGANDSDRTATTVTSRRSKAKRPSSWGPAAAFAAAVSAVTGAASSGSRSGSSPISMTSSVSPGNDGDRSDRDQRQGSILSEKSRNIMISGNWPNAKKEGYVSSGLGSALSMPVGTEIPLARGSNMGVSGAKLASPTTTAATTTIFPNATSDTPPSNTRHSRYSSQNSQNKSSYITGEYDATSSTSSRLLAHSQYQHQPEQPQPQPYSHNVSSPTSLSSSLPRARLGLPPASASFSAAAASYLTEHSSNISNIADTLVASPYSFHSAPLPSSPASPASAYSAYSASPAPSFVPSSYPTNYSPSHPSSTFPPSLQSSLPSSYLSSASSYPSSSYPPHTITNTGASSYTLTAPSLSPSPSIGSLSSVSSSQAAAPRPHSRRRNIIAIHPDKTFSLVPRGGAAQSQPQSQPPSAIPAVAASLKSPPLSLLSFSNSATSSTIRSSVSHERLFSGAYGSGDQPSSPLTTAASATLEDPSTLESSYTPSLGSRSGSSTIPIDFDDRQPWNQRLVGGLRGHPKTPDAKRKGKARAYTFASQSQTQAQTPSQFLPSLPETSSSSPTATIVTGPFASEPTTVATSRAPKKKPSSTSVQSFASSALSFSASTLSANTNYKVYAHGSSPIAHTALQSLDSFADLDSQNPDDSHNLQDRLDSTDSLFFSSPAHPGDTTNVEILGVSSPAAPPLPELQRNTDPDQSFASLNSYPSIASFDTGISYNESTLPNFVVIGASSPPAPSRYLDQIRSTTDSDTELDAGTDIDIDISSSPPLPSRIANTTTDTLHTSDSDENYVLHGEPSSFFLPPSSSTPGKQSLASLTPAPPQTSSSSGGSSLVTISKQPRQVYSRESLIVPPLKTVRAKRSNERFGYYKSRSRESLRRAASLKSLSSSIFNQEAASTFFAGQAFLNISIPTVPVFNQPKTSHPQQHLPAFLGKTALPKLKRKPLPLPAPPVQSENIVVHSRTPKKNTRGLPADDSWESSSPPQLQTPSLSPFASQSASPQPPSPTLPQQPTIRVQMVEEHPHQWSSQLSTVMSESDDDSMDIRVVSRSVSPMPGTPGTPGRVDSLVHGDASVMSRLSSASAASNGSGGLRSSTGWVSSSHSRNMPSITSSLALQLEEMRDRNSRDSSLLDRPSPAFFRGASASPSSPGNGGPFSPPIRTVRDHDEDGDGLADLHNMSAQPSRSGLSGFFTNSSNSVRNVHTSSSMRSMRSVGSGHFPSWARVYYGSGEHRALSAAPSVSDLGQGDDYMTGAIRPNSAFRRSPSVDNGPLNLFNTRRRPREVQANGARSYSEAVDMEAGDGGMLPAQRPRGLRRITSSIWSPHLQMDRRAARFSVWDPPSVAWSDTSSRFDRRNMQVILFTIGFIMPLTWMIASVLPLPLDPKRAMERRMAESEGEYGVAEALKQRMSQADENRFQSARWWRRLNRVMSLFGLLILGAIIALVIIAVKQHWGK</sequence>
<dbReference type="EMBL" id="KE148151">
    <property type="protein sequence ID" value="EPE07276.1"/>
    <property type="molecule type" value="Genomic_DNA"/>
</dbReference>
<feature type="region of interest" description="Disordered" evidence="1">
    <location>
        <begin position="1194"/>
        <end position="1221"/>
    </location>
</feature>
<feature type="compositionally biased region" description="Low complexity" evidence="1">
    <location>
        <begin position="166"/>
        <end position="186"/>
    </location>
</feature>
<evidence type="ECO:0000256" key="2">
    <source>
        <dbReference type="SAM" id="Phobius"/>
    </source>
</evidence>
<feature type="compositionally biased region" description="Low complexity" evidence="1">
    <location>
        <begin position="1095"/>
        <end position="1115"/>
    </location>
</feature>
<name>S3C5Z0_OPHP1</name>
<feature type="region of interest" description="Disordered" evidence="1">
    <location>
        <begin position="479"/>
        <end position="535"/>
    </location>
</feature>
<evidence type="ECO:0000256" key="1">
    <source>
        <dbReference type="SAM" id="MobiDB-lite"/>
    </source>
</evidence>
<feature type="region of interest" description="Disordered" evidence="1">
    <location>
        <begin position="775"/>
        <end position="817"/>
    </location>
</feature>
<dbReference type="Proteomes" id="UP000016923">
    <property type="component" value="Unassembled WGS sequence"/>
</dbReference>
<evidence type="ECO:0000313" key="4">
    <source>
        <dbReference type="Proteomes" id="UP000016923"/>
    </source>
</evidence>
<feature type="compositionally biased region" description="Polar residues" evidence="1">
    <location>
        <begin position="1210"/>
        <end position="1221"/>
    </location>
</feature>
<feature type="compositionally biased region" description="Polar residues" evidence="1">
    <location>
        <begin position="597"/>
        <end position="615"/>
    </location>
</feature>
<keyword evidence="2" id="KW-0812">Transmembrane</keyword>
<feature type="compositionally biased region" description="Polar residues" evidence="1">
    <location>
        <begin position="578"/>
        <end position="589"/>
    </location>
</feature>
<dbReference type="eggNOG" id="ENOG502S8T0">
    <property type="taxonomic scope" value="Eukaryota"/>
</dbReference>
<feature type="region of interest" description="Disordered" evidence="1">
    <location>
        <begin position="166"/>
        <end position="214"/>
    </location>
</feature>
<feature type="region of interest" description="Disordered" evidence="1">
    <location>
        <begin position="1136"/>
        <end position="1155"/>
    </location>
</feature>
<feature type="compositionally biased region" description="Polar residues" evidence="1">
    <location>
        <begin position="807"/>
        <end position="817"/>
    </location>
</feature>
<gene>
    <name evidence="3" type="ORF">F503_07927</name>
</gene>
<feature type="region of interest" description="Disordered" evidence="1">
    <location>
        <begin position="571"/>
        <end position="709"/>
    </location>
</feature>
<organism evidence="3 4">
    <name type="scientific">Ophiostoma piceae (strain UAMH 11346)</name>
    <name type="common">Sap stain fungus</name>
    <dbReference type="NCBI Taxonomy" id="1262450"/>
    <lineage>
        <taxon>Eukaryota</taxon>
        <taxon>Fungi</taxon>
        <taxon>Dikarya</taxon>
        <taxon>Ascomycota</taxon>
        <taxon>Pezizomycotina</taxon>
        <taxon>Sordariomycetes</taxon>
        <taxon>Sordariomycetidae</taxon>
        <taxon>Ophiostomatales</taxon>
        <taxon>Ophiostomataceae</taxon>
        <taxon>Ophiostoma</taxon>
    </lineage>
</organism>
<feature type="compositionally biased region" description="Basic and acidic residues" evidence="1">
    <location>
        <begin position="1"/>
        <end position="15"/>
    </location>
</feature>
<dbReference type="STRING" id="1262450.S3C5Z0"/>
<feature type="compositionally biased region" description="Acidic residues" evidence="1">
    <location>
        <begin position="866"/>
        <end position="878"/>
    </location>
</feature>
<feature type="transmembrane region" description="Helical" evidence="2">
    <location>
        <begin position="1543"/>
        <end position="1563"/>
    </location>
</feature>
<feature type="region of interest" description="Disordered" evidence="1">
    <location>
        <begin position="257"/>
        <end position="347"/>
    </location>
</feature>
<feature type="region of interest" description="Disordered" evidence="1">
    <location>
        <begin position="1057"/>
        <end position="1125"/>
    </location>
</feature>
<feature type="compositionally biased region" description="Low complexity" evidence="1">
    <location>
        <begin position="285"/>
        <end position="296"/>
    </location>
</feature>
<feature type="compositionally biased region" description="Low complexity" evidence="1">
    <location>
        <begin position="1249"/>
        <end position="1264"/>
    </location>
</feature>
<feature type="compositionally biased region" description="Low complexity" evidence="1">
    <location>
        <begin position="650"/>
        <end position="680"/>
    </location>
</feature>
<dbReference type="HOGENOM" id="CLU_003878_0_0_1"/>
<feature type="compositionally biased region" description="Low complexity" evidence="1">
    <location>
        <begin position="1194"/>
        <end position="1209"/>
    </location>
</feature>
<accession>S3C5Z0</accession>
<reference evidence="3 4" key="1">
    <citation type="journal article" date="2013" name="BMC Genomics">
        <title>The genome and transcriptome of the pine saprophyte Ophiostoma piceae, and a comparison with the bark beetle-associated pine pathogen Grosmannia clavigera.</title>
        <authorList>
            <person name="Haridas S."/>
            <person name="Wang Y."/>
            <person name="Lim L."/>
            <person name="Massoumi Alamouti S."/>
            <person name="Jackman S."/>
            <person name="Docking R."/>
            <person name="Robertson G."/>
            <person name="Birol I."/>
            <person name="Bohlmann J."/>
            <person name="Breuil C."/>
        </authorList>
    </citation>
    <scope>NUCLEOTIDE SEQUENCE [LARGE SCALE GENOMIC DNA]</scope>
    <source>
        <strain evidence="3 4">UAMH 11346</strain>
    </source>
</reference>
<proteinExistence type="predicted"/>
<protein>
    <submittedName>
        <fullName evidence="3">Serine-rich protein</fullName>
    </submittedName>
</protein>
<keyword evidence="2" id="KW-0472">Membrane</keyword>
<feature type="region of interest" description="Disordered" evidence="1">
    <location>
        <begin position="864"/>
        <end position="951"/>
    </location>
</feature>
<dbReference type="OrthoDB" id="4153178at2759"/>
<dbReference type="VEuPathDB" id="FungiDB:F503_07927"/>
<evidence type="ECO:0000313" key="3">
    <source>
        <dbReference type="EMBL" id="EPE07276.1"/>
    </source>
</evidence>
<feature type="compositionally biased region" description="Basic and acidic residues" evidence="1">
    <location>
        <begin position="1234"/>
        <end position="1245"/>
    </location>
</feature>
<keyword evidence="2" id="KW-1133">Transmembrane helix</keyword>
<feature type="compositionally biased region" description="Low complexity" evidence="1">
    <location>
        <begin position="314"/>
        <end position="347"/>
    </location>
</feature>
<feature type="transmembrane region" description="Helical" evidence="2">
    <location>
        <begin position="1473"/>
        <end position="1496"/>
    </location>
</feature>
<feature type="region of interest" description="Disordered" evidence="1">
    <location>
        <begin position="1"/>
        <end position="152"/>
    </location>
</feature>
<feature type="compositionally biased region" description="Low complexity" evidence="1">
    <location>
        <begin position="913"/>
        <end position="925"/>
    </location>
</feature>
<feature type="compositionally biased region" description="Low complexity" evidence="1">
    <location>
        <begin position="479"/>
        <end position="495"/>
    </location>
</feature>
<keyword evidence="4" id="KW-1185">Reference proteome</keyword>
<feature type="compositionally biased region" description="Polar residues" evidence="1">
    <location>
        <begin position="1140"/>
        <end position="1150"/>
    </location>
</feature>